<organism evidence="1">
    <name type="scientific">Spongospora subterranea</name>
    <dbReference type="NCBI Taxonomy" id="70186"/>
    <lineage>
        <taxon>Eukaryota</taxon>
        <taxon>Sar</taxon>
        <taxon>Rhizaria</taxon>
        <taxon>Endomyxa</taxon>
        <taxon>Phytomyxea</taxon>
        <taxon>Plasmodiophorida</taxon>
        <taxon>Plasmodiophoridae</taxon>
        <taxon>Spongospora</taxon>
    </lineage>
</organism>
<evidence type="ECO:0000313" key="1">
    <source>
        <dbReference type="EMBL" id="CRZ10182.1"/>
    </source>
</evidence>
<proteinExistence type="predicted"/>
<sequence length="529" mass="58619">MATAAMSRLETAISNIEEAGFFLGFGVPENDQKPYDNGMPAKRFKIDEDTGSVAFLQPGNEHPPNPVVSPTVDRNNGYVVSGDGGAPAASELDNRLDSNVKGTVKPELASTDGNDLLKSAVRRQAPESYNHDNMSSIHQCISALKSADTFSCGGRFLLNDADRQARLRAETSEKEIRDFGNILNLSAAEMLHLYVRPSPPNPTQDRGDHIASDLALDFRLGTSPSFTSKQADDVSFLDEIRQRCSEVFNVPSVSLRRRHLRIYSKGGFSRQSTSTPRVPQRTIATVIVCLPSQHSGGKLVISHLKSRKSFSFADRAGIRDAVQWAAFYSDCEYEIKKVKSGHQILVIYDACVECDPQESKRQLYKQMVPGSITPPPMDSITALVNSVTTYLSSASCLGLFTWYSYTLSAVNKAPLTLKGLDRYVYESLSPRFRVLLLPIIVRLPFEDDASRNIRIAAFTRDDIEYMEGVAEAPCHDELEPFKETIAFPCRSDIETLEFCANDDVETTYFYSAMIIMPLMPNDDDDIAEG</sequence>
<protein>
    <submittedName>
        <fullName evidence="1">Uncharacterized protein</fullName>
    </submittedName>
</protein>
<dbReference type="PANTHER" id="PTHR33099">
    <property type="entry name" value="FE2OG DIOXYGENASE DOMAIN-CONTAINING PROTEIN"/>
    <property type="match status" value="1"/>
</dbReference>
<dbReference type="AlphaFoldDB" id="A0A0H5R8Z6"/>
<accession>A0A0H5R8Z6</accession>
<name>A0A0H5R8Z6_9EUKA</name>
<reference evidence="1" key="1">
    <citation type="submission" date="2015-04" db="EMBL/GenBank/DDBJ databases">
        <title>The genome sequence of the plant pathogenic Rhizarian Plasmodiophora brassicae reveals insights in its biotrophic life cycle and the origin of chitin synthesis.</title>
        <authorList>
            <person name="Schwelm A."/>
            <person name="Fogelqvist J."/>
            <person name="Knaust A."/>
            <person name="Julke S."/>
            <person name="Lilja T."/>
            <person name="Dhandapani V."/>
            <person name="Bonilla-Rosso G."/>
            <person name="Karlsson M."/>
            <person name="Shevchenko A."/>
            <person name="Choi S.R."/>
            <person name="Kim H.G."/>
            <person name="Park J.Y."/>
            <person name="Lim Y.P."/>
            <person name="Ludwig-Muller J."/>
            <person name="Dixelius C."/>
        </authorList>
    </citation>
    <scope>NUCLEOTIDE SEQUENCE</scope>
    <source>
        <tissue evidence="1">Potato root galls</tissue>
    </source>
</reference>
<dbReference type="EMBL" id="HACM01009740">
    <property type="protein sequence ID" value="CRZ10182.1"/>
    <property type="molecule type" value="Transcribed_RNA"/>
</dbReference>
<dbReference type="PANTHER" id="PTHR33099:SF14">
    <property type="entry name" value="PROLYL 4-HYDROXYLASE ALPHA SUBUNIT FE(2+) 2OG DIOXYGENASE DOMAIN-CONTAINING PROTEIN"/>
    <property type="match status" value="1"/>
</dbReference>